<proteinExistence type="predicted"/>
<dbReference type="OrthoDB" id="9793805at2"/>
<dbReference type="Pfam" id="PF13528">
    <property type="entry name" value="Glyco_trans_1_3"/>
    <property type="match status" value="1"/>
</dbReference>
<dbReference type="RefSeq" id="WP_092592669.1">
    <property type="nucleotide sequence ID" value="NZ_FMXN01000005.1"/>
</dbReference>
<evidence type="ECO:0008006" key="3">
    <source>
        <dbReference type="Google" id="ProtNLM"/>
    </source>
</evidence>
<dbReference type="Proteomes" id="UP000199626">
    <property type="component" value="Unassembled WGS sequence"/>
</dbReference>
<dbReference type="EMBL" id="FMXN01000005">
    <property type="protein sequence ID" value="SDB29625.1"/>
    <property type="molecule type" value="Genomic_DNA"/>
</dbReference>
<protein>
    <recommendedName>
        <fullName evidence="3">Glycosyltransferase</fullName>
    </recommendedName>
</protein>
<name>A0A1G6C9R2_9GAMM</name>
<evidence type="ECO:0000313" key="2">
    <source>
        <dbReference type="Proteomes" id="UP000199626"/>
    </source>
</evidence>
<dbReference type="SUPFAM" id="SSF53756">
    <property type="entry name" value="UDP-Glycosyltransferase/glycogen phosphorylase"/>
    <property type="match status" value="1"/>
</dbReference>
<accession>A0A1G6C9R2</accession>
<sequence length="352" mass="40181">MRILVGVQGTGNGHLSRCAALAEALAKQPDISVDYLVSGRTKEQFFDMDVFGQWQWRQGLTFAVERGKVQGFETLRRNDWQQFWQDVRKLDLSSYDLVVSDYEPITAWAGRFQRKRVIGLGRQYAFYQPTPSLPITAMQRQLIRWFAPADEVVGMHWFDDGSHLLPPIIHQRAVAETIEPDRYLVYLPFESLTEIHRLLLHFPQLRFDVYHPQAECQQIGHIRYSSPTRIGFAQSLASAVGVISNAGFETASEALALGKKLLVKPLAGQFEQLANARCLAHYGFAQQMDTLDAKTVSRWLAMASGVPQPWPDVATAVANWLKNGATMPVRQLSSQLWQRMEEDNYRDYLRCY</sequence>
<evidence type="ECO:0000313" key="1">
    <source>
        <dbReference type="EMBL" id="SDB29625.1"/>
    </source>
</evidence>
<dbReference type="AlphaFoldDB" id="A0A1G6C9R2"/>
<organism evidence="1 2">
    <name type="scientific">Pseudidiomarina indica</name>
    <dbReference type="NCBI Taxonomy" id="1159017"/>
    <lineage>
        <taxon>Bacteria</taxon>
        <taxon>Pseudomonadati</taxon>
        <taxon>Pseudomonadota</taxon>
        <taxon>Gammaproteobacteria</taxon>
        <taxon>Alteromonadales</taxon>
        <taxon>Idiomarinaceae</taxon>
        <taxon>Pseudidiomarina</taxon>
    </lineage>
</organism>
<reference evidence="2" key="1">
    <citation type="submission" date="2016-10" db="EMBL/GenBank/DDBJ databases">
        <authorList>
            <person name="Varghese N."/>
            <person name="Submissions S."/>
        </authorList>
    </citation>
    <scope>NUCLEOTIDE SEQUENCE [LARGE SCALE GENOMIC DNA]</scope>
    <source>
        <strain evidence="2">CGMCC 1.10824</strain>
    </source>
</reference>
<dbReference type="InterPro" id="IPR005262">
    <property type="entry name" value="MJ1255-like"/>
</dbReference>
<keyword evidence="2" id="KW-1185">Reference proteome</keyword>
<dbReference type="Gene3D" id="3.40.50.2000">
    <property type="entry name" value="Glycogen Phosphorylase B"/>
    <property type="match status" value="1"/>
</dbReference>
<dbReference type="NCBIfam" id="TIGR00661">
    <property type="entry name" value="MJ1255"/>
    <property type="match status" value="1"/>
</dbReference>
<dbReference type="STRING" id="1159017.SAMN02927930_01151"/>
<gene>
    <name evidence="1" type="ORF">SAMN02927930_01151</name>
</gene>